<evidence type="ECO:0000256" key="1">
    <source>
        <dbReference type="SAM" id="SignalP"/>
    </source>
</evidence>
<accession>A0ABV3GKI9</accession>
<dbReference type="RefSeq" id="WP_061254487.1">
    <property type="nucleotide sequence ID" value="NZ_JBFALK010000015.1"/>
</dbReference>
<proteinExistence type="predicted"/>
<evidence type="ECO:0000313" key="2">
    <source>
        <dbReference type="EMBL" id="MEV0972140.1"/>
    </source>
</evidence>
<organism evidence="2 3">
    <name type="scientific">Microtetraspora glauca</name>
    <dbReference type="NCBI Taxonomy" id="1996"/>
    <lineage>
        <taxon>Bacteria</taxon>
        <taxon>Bacillati</taxon>
        <taxon>Actinomycetota</taxon>
        <taxon>Actinomycetes</taxon>
        <taxon>Streptosporangiales</taxon>
        <taxon>Streptosporangiaceae</taxon>
        <taxon>Microtetraspora</taxon>
    </lineage>
</organism>
<name>A0ABV3GKI9_MICGL</name>
<keyword evidence="1" id="KW-0732">Signal</keyword>
<feature type="signal peptide" evidence="1">
    <location>
        <begin position="1"/>
        <end position="26"/>
    </location>
</feature>
<dbReference type="InterPro" id="IPR035992">
    <property type="entry name" value="Ricin_B-like_lectins"/>
</dbReference>
<comment type="caution">
    <text evidence="2">The sequence shown here is derived from an EMBL/GenBank/DDBJ whole genome shotgun (WGS) entry which is preliminary data.</text>
</comment>
<dbReference type="Gene3D" id="2.80.10.50">
    <property type="match status" value="1"/>
</dbReference>
<evidence type="ECO:0008006" key="4">
    <source>
        <dbReference type="Google" id="ProtNLM"/>
    </source>
</evidence>
<dbReference type="EMBL" id="JBFALK010000015">
    <property type="protein sequence ID" value="MEV0972140.1"/>
    <property type="molecule type" value="Genomic_DNA"/>
</dbReference>
<protein>
    <recommendedName>
        <fullName evidence="4">Ricin B lectin domain-containing protein</fullName>
    </recommendedName>
</protein>
<dbReference type="Proteomes" id="UP001551675">
    <property type="component" value="Unassembled WGS sequence"/>
</dbReference>
<sequence>MRIRLASASAVLAAAISVALAVPASAAPSVPVRPGTYQIVNSEGACLRGEGEFNSKVLPGACDTRWILVPTGDGDSVMIRHATTGTCMSTALERIYPPMVATLPCEPGPWHTWIVGDAGGGRVTIARGLGYVTDFGPKRPAVLLGDSPDLHGKQSWTLQPA</sequence>
<dbReference type="SUPFAM" id="SSF50370">
    <property type="entry name" value="Ricin B-like lectins"/>
    <property type="match status" value="1"/>
</dbReference>
<feature type="chain" id="PRO_5046711247" description="Ricin B lectin domain-containing protein" evidence="1">
    <location>
        <begin position="27"/>
        <end position="161"/>
    </location>
</feature>
<keyword evidence="3" id="KW-1185">Reference proteome</keyword>
<evidence type="ECO:0000313" key="3">
    <source>
        <dbReference type="Proteomes" id="UP001551675"/>
    </source>
</evidence>
<gene>
    <name evidence="2" type="ORF">AB0I59_26375</name>
</gene>
<reference evidence="2 3" key="1">
    <citation type="submission" date="2024-06" db="EMBL/GenBank/DDBJ databases">
        <title>The Natural Products Discovery Center: Release of the First 8490 Sequenced Strains for Exploring Actinobacteria Biosynthetic Diversity.</title>
        <authorList>
            <person name="Kalkreuter E."/>
            <person name="Kautsar S.A."/>
            <person name="Yang D."/>
            <person name="Bader C.D."/>
            <person name="Teijaro C.N."/>
            <person name="Fluegel L."/>
            <person name="Davis C.M."/>
            <person name="Simpson J.R."/>
            <person name="Lauterbach L."/>
            <person name="Steele A.D."/>
            <person name="Gui C."/>
            <person name="Meng S."/>
            <person name="Li G."/>
            <person name="Viehrig K."/>
            <person name="Ye F."/>
            <person name="Su P."/>
            <person name="Kiefer A.F."/>
            <person name="Nichols A."/>
            <person name="Cepeda A.J."/>
            <person name="Yan W."/>
            <person name="Fan B."/>
            <person name="Jiang Y."/>
            <person name="Adhikari A."/>
            <person name="Zheng C.-J."/>
            <person name="Schuster L."/>
            <person name="Cowan T.M."/>
            <person name="Smanski M.J."/>
            <person name="Chevrette M.G."/>
            <person name="De Carvalho L.P.S."/>
            <person name="Shen B."/>
        </authorList>
    </citation>
    <scope>NUCLEOTIDE SEQUENCE [LARGE SCALE GENOMIC DNA]</scope>
    <source>
        <strain evidence="2 3">NPDC050100</strain>
    </source>
</reference>